<keyword evidence="2 5" id="KW-0547">Nucleotide-binding</keyword>
<keyword evidence="7" id="KW-1185">Reference proteome</keyword>
<protein>
    <recommendedName>
        <fullName evidence="5">Putative glutamate--cysteine ligase 2</fullName>
        <ecNumber evidence="5">6.3.2.2</ecNumber>
    </recommendedName>
    <alternativeName>
        <fullName evidence="5">Gamma-glutamylcysteine synthetase 2</fullName>
        <shortName evidence="5">GCS 2</shortName>
        <shortName evidence="5">Gamma-GCS 2</shortName>
    </alternativeName>
</protein>
<comment type="catalytic activity">
    <reaction evidence="4 5">
        <text>L-cysteine + L-glutamate + ATP = gamma-L-glutamyl-L-cysteine + ADP + phosphate + H(+)</text>
        <dbReference type="Rhea" id="RHEA:13285"/>
        <dbReference type="ChEBI" id="CHEBI:15378"/>
        <dbReference type="ChEBI" id="CHEBI:29985"/>
        <dbReference type="ChEBI" id="CHEBI:30616"/>
        <dbReference type="ChEBI" id="CHEBI:35235"/>
        <dbReference type="ChEBI" id="CHEBI:43474"/>
        <dbReference type="ChEBI" id="CHEBI:58173"/>
        <dbReference type="ChEBI" id="CHEBI:456216"/>
        <dbReference type="EC" id="6.3.2.2"/>
    </reaction>
</comment>
<dbReference type="EMBL" id="JAMQGM010000016">
    <property type="protein sequence ID" value="MCM2577180.1"/>
    <property type="molecule type" value="Genomic_DNA"/>
</dbReference>
<evidence type="ECO:0000256" key="1">
    <source>
        <dbReference type="ARBA" id="ARBA00022598"/>
    </source>
</evidence>
<evidence type="ECO:0000256" key="2">
    <source>
        <dbReference type="ARBA" id="ARBA00022741"/>
    </source>
</evidence>
<reference evidence="6" key="1">
    <citation type="journal article" date="2023" name="Int. J. Syst. Evol. Microbiol.">
        <title>Streptomyces meridianus sp. nov. isolated from brackish water of the Tagus estuary in Alcochete, Portugal.</title>
        <authorList>
            <person name="Santos J.D.N."/>
            <person name="Klimek D."/>
            <person name="Calusinska M."/>
            <person name="Lobo Da Cunha A."/>
            <person name="Catita J."/>
            <person name="Goncalves H."/>
            <person name="Gonzalez I."/>
            <person name="Reyes F."/>
            <person name="Lage O.M."/>
        </authorList>
    </citation>
    <scope>NUCLEOTIDE SEQUENCE</scope>
    <source>
        <strain evidence="6">MTZ3.1</strain>
    </source>
</reference>
<keyword evidence="1 5" id="KW-0436">Ligase</keyword>
<dbReference type="InterPro" id="IPR014746">
    <property type="entry name" value="Gln_synth/guanido_kin_cat_dom"/>
</dbReference>
<dbReference type="Gene3D" id="3.30.590.20">
    <property type="match status" value="1"/>
</dbReference>
<accession>A0ABT0X3Q8</accession>
<dbReference type="InterPro" id="IPR006336">
    <property type="entry name" value="GCS2"/>
</dbReference>
<name>A0ABT0X3Q8_9ACTN</name>
<dbReference type="SUPFAM" id="SSF55931">
    <property type="entry name" value="Glutamine synthetase/guanido kinase"/>
    <property type="match status" value="1"/>
</dbReference>
<dbReference type="NCBIfam" id="NF010041">
    <property type="entry name" value="PRK13517.1-1"/>
    <property type="match status" value="1"/>
</dbReference>
<dbReference type="EC" id="6.3.2.2" evidence="5"/>
<comment type="caution">
    <text evidence="6">The sequence shown here is derived from an EMBL/GenBank/DDBJ whole genome shotgun (WGS) entry which is preliminary data.</text>
</comment>
<evidence type="ECO:0000256" key="5">
    <source>
        <dbReference type="HAMAP-Rule" id="MF_01609"/>
    </source>
</evidence>
<dbReference type="InterPro" id="IPR011793">
    <property type="entry name" value="YbdK"/>
</dbReference>
<evidence type="ECO:0000256" key="4">
    <source>
        <dbReference type="ARBA" id="ARBA00048819"/>
    </source>
</evidence>
<dbReference type="Proteomes" id="UP001167160">
    <property type="component" value="Unassembled WGS sequence"/>
</dbReference>
<dbReference type="PANTHER" id="PTHR36510:SF1">
    <property type="entry name" value="GLUTAMATE--CYSTEINE LIGASE 2-RELATED"/>
    <property type="match status" value="1"/>
</dbReference>
<organism evidence="6 7">
    <name type="scientific">Streptomyces meridianus</name>
    <dbReference type="NCBI Taxonomy" id="2938945"/>
    <lineage>
        <taxon>Bacteria</taxon>
        <taxon>Bacillati</taxon>
        <taxon>Actinomycetota</taxon>
        <taxon>Actinomycetes</taxon>
        <taxon>Kitasatosporales</taxon>
        <taxon>Streptomycetaceae</taxon>
        <taxon>Streptomyces</taxon>
    </lineage>
</organism>
<proteinExistence type="inferred from homology"/>
<dbReference type="InterPro" id="IPR050141">
    <property type="entry name" value="GCL_type2/YbdK_subfam"/>
</dbReference>
<dbReference type="NCBIfam" id="TIGR02050">
    <property type="entry name" value="gshA_cyan_rel"/>
    <property type="match status" value="1"/>
</dbReference>
<dbReference type="RefSeq" id="WP_251411556.1">
    <property type="nucleotide sequence ID" value="NZ_JAMQGM010000016.1"/>
</dbReference>
<gene>
    <name evidence="6" type="ORF">M1E25_07420</name>
</gene>
<comment type="similarity">
    <text evidence="5">Belongs to the glutamate--cysteine ligase type 2 family. YbdK subfamily.</text>
</comment>
<evidence type="ECO:0000256" key="3">
    <source>
        <dbReference type="ARBA" id="ARBA00022840"/>
    </source>
</evidence>
<evidence type="ECO:0000313" key="6">
    <source>
        <dbReference type="EMBL" id="MCM2577180.1"/>
    </source>
</evidence>
<dbReference type="Pfam" id="PF04107">
    <property type="entry name" value="GCS2"/>
    <property type="match status" value="1"/>
</dbReference>
<sequence>MDTDSPDLGITFGVEEEFLLVDAASCRPVPLAAEVLDRAARAGPDTAGAGLPGLKHELVTSQVETASAVCTTEAQLHLQLTTARRVLATAAGDAGALLLSTGTPPLPGRVAASEGARFRRIHRLYAGIAADYQVSGCHVHVGVPDPDTAVAVVNHLRPWLPTLLALSVNSPFHGGRDSGYASWRTVEQSRFPGSGVPPVFGSFADYQEDVEARVEAGVLVDPRMSFWLARPSPRFPTVELRVADAAASVEEALLQAVLSRALVRTALTALAAGREAPTVPERVAAAGLWSAARYGLSGPAVHPRTGRQVPGSLLAGELLDLVRPALEETGDGATVREIVSGLLTRGTGAERQRAAVAAGGPQAAARCVAVPLPGRPSRAVASL</sequence>
<dbReference type="GO" id="GO:0004357">
    <property type="term" value="F:glutamate-cysteine ligase activity"/>
    <property type="evidence" value="ECO:0007669"/>
    <property type="project" value="UniProtKB-EC"/>
</dbReference>
<keyword evidence="3 5" id="KW-0067">ATP-binding</keyword>
<evidence type="ECO:0000313" key="7">
    <source>
        <dbReference type="Proteomes" id="UP001167160"/>
    </source>
</evidence>
<comment type="function">
    <text evidence="5">ATP-dependent carboxylate-amine ligase which exhibits weak glutamate--cysteine ligase activity.</text>
</comment>
<dbReference type="HAMAP" id="MF_01609">
    <property type="entry name" value="Glu_cys_ligase_2"/>
    <property type="match status" value="1"/>
</dbReference>
<dbReference type="PANTHER" id="PTHR36510">
    <property type="entry name" value="GLUTAMATE--CYSTEINE LIGASE 2-RELATED"/>
    <property type="match status" value="1"/>
</dbReference>